<feature type="compositionally biased region" description="Basic and acidic residues" evidence="3">
    <location>
        <begin position="334"/>
        <end position="345"/>
    </location>
</feature>
<feature type="compositionally biased region" description="Polar residues" evidence="3">
    <location>
        <begin position="323"/>
        <end position="333"/>
    </location>
</feature>
<evidence type="ECO:0000313" key="5">
    <source>
        <dbReference type="EMBL" id="KAJ8025448.1"/>
    </source>
</evidence>
<sequence length="1116" mass="129993">MATKMAYFHQQSKFGMASTTNGPNNNTMDVSPELHIKMSKKIAQLTKVIYALNTKNDEHEAGLQNMKETHEEEMQQVLMETKKKLNHFQAQLSQEKELRQRIKDLETALAGQEQHRQSALAEFADFKKNAEEKESMLKAEQSQKILSLSEDLLDVKRNFEFKLNQFEKTKEVLEAERVKQLKELEEKYQHELEILKRSQEDHQSGSLEERRKLEEKFGEEISRLKSENDKLCLQRDELSKDYDAKLEKLQAFHERELAALRDGEAEKQSKNWKEREQALKEEFSEKERNLLKKLDDFKIQVSVVEDELEAYKEKLNGAEEKLSSQASQFQTMKEQMRTSRDEASRSMIKLKEVEGELAAARTRCEEQAQELVKKSGLLGSLEATKLSNEATIEDQKAALAKLEDKISWMEAERKSLESSQQSLSQEQSHQLKSLEKALEDMSIEKQVMKERFERELAALRTSGSDTETKLVEEHQKEMKELQERLEKERKEEKNKLEDEMKKLQEELEKTLDETTAQLTQERDSVKEQLEKLRDELTTKLKRAEDDARKLSNILQERDQGLGSANSHIDNLQKNNSQLKTEIDLMQKELREANKEVLSLKSSLEKAKHRLATDVAAITEESAKKLETLSSDLDEKWTETLRRECEKLRQELTDQHLEDKNAAIEQLSILKDQEMGEARQGWQQKVTELLKEISQLQANLSSKSDSAKAEVADLQRRTDSEINKLKFDLAAAIENHQREIQVLQKSFEDEKENLSQKHKEEMMQLEAKLTRLHDEAITNQIEEHKQSVKALQLEAEESRRAEIDVRLMEHKRSLDKLRLELTQRHSAEMDQLTRAHKTQMAAARMELERAIELKQQQERADKSRMEELQDDVTQRDRHISKLEEDIQRLKEDISSTKEEIDFKAQEIMRVQTDAERRIRQQKEDLAQSHQQQLDDQSAEHLRETQGMLAEFNRAQDMLKDKISALQIMLEEAEDKYKNRESRDEDLEMIAYLKEMMSEKEQMLSKLNEEKRFFQLELINRETNFNKVFNTQPNVGILNPLSKPKKRGTSDTTRYVSAPNLNTSGMMVSSSTGSSPNNARLEPLPDSPIHDIQLNPKKPLKEPHIAPKPSKGKRFINT</sequence>
<dbReference type="Proteomes" id="UP001152320">
    <property type="component" value="Chromosome 17"/>
</dbReference>
<evidence type="ECO:0000256" key="3">
    <source>
        <dbReference type="SAM" id="MobiDB-lite"/>
    </source>
</evidence>
<evidence type="ECO:0000256" key="1">
    <source>
        <dbReference type="ARBA" id="ARBA00023054"/>
    </source>
</evidence>
<keyword evidence="1 2" id="KW-0175">Coiled coil</keyword>
<feature type="compositionally biased region" description="Low complexity" evidence="3">
    <location>
        <begin position="1061"/>
        <end position="1073"/>
    </location>
</feature>
<dbReference type="AlphaFoldDB" id="A0A9Q0YN00"/>
<gene>
    <name evidence="5" type="ORF">HOLleu_33007</name>
</gene>
<dbReference type="PANTHER" id="PTHR18870">
    <property type="entry name" value="PROTEIN TAG-278-RELATED"/>
    <property type="match status" value="1"/>
</dbReference>
<feature type="region of interest" description="Disordered" evidence="3">
    <location>
        <begin position="915"/>
        <end position="938"/>
    </location>
</feature>
<feature type="coiled-coil region" evidence="2">
    <location>
        <begin position="637"/>
        <end position="800"/>
    </location>
</feature>
<feature type="region of interest" description="Disordered" evidence="3">
    <location>
        <begin position="1038"/>
        <end position="1116"/>
    </location>
</feature>
<feature type="compositionally biased region" description="Polar residues" evidence="3">
    <location>
        <begin position="1048"/>
        <end position="1060"/>
    </location>
</feature>
<comment type="caution">
    <text evidence="5">The sequence shown here is derived from an EMBL/GenBank/DDBJ whole genome shotgun (WGS) entry which is preliminary data.</text>
</comment>
<feature type="region of interest" description="Disordered" evidence="3">
    <location>
        <begin position="856"/>
        <end position="875"/>
    </location>
</feature>
<feature type="coiled-coil region" evidence="2">
    <location>
        <begin position="156"/>
        <end position="241"/>
    </location>
</feature>
<evidence type="ECO:0000313" key="6">
    <source>
        <dbReference type="Proteomes" id="UP001152320"/>
    </source>
</evidence>
<feature type="region of interest" description="Disordered" evidence="3">
    <location>
        <begin position="458"/>
        <end position="478"/>
    </location>
</feature>
<dbReference type="EMBL" id="JAIZAY010000017">
    <property type="protein sequence ID" value="KAJ8025448.1"/>
    <property type="molecule type" value="Genomic_DNA"/>
</dbReference>
<name>A0A9Q0YN00_HOLLE</name>
<dbReference type="InterPro" id="IPR039478">
    <property type="entry name" value="FAM184A/B_N"/>
</dbReference>
<reference evidence="5" key="1">
    <citation type="submission" date="2021-10" db="EMBL/GenBank/DDBJ databases">
        <title>Tropical sea cucumber genome reveals ecological adaptation and Cuvierian tubules defense mechanism.</title>
        <authorList>
            <person name="Chen T."/>
        </authorList>
    </citation>
    <scope>NUCLEOTIDE SEQUENCE</scope>
    <source>
        <strain evidence="5">Nanhai2018</strain>
        <tissue evidence="5">Muscle</tissue>
    </source>
</reference>
<feature type="coiled-coil region" evidence="2">
    <location>
        <begin position="56"/>
        <end position="122"/>
    </location>
</feature>
<evidence type="ECO:0000259" key="4">
    <source>
        <dbReference type="Pfam" id="PF15665"/>
    </source>
</evidence>
<feature type="compositionally biased region" description="Basic and acidic residues" evidence="3">
    <location>
        <begin position="466"/>
        <end position="478"/>
    </location>
</feature>
<proteinExistence type="predicted"/>
<protein>
    <recommendedName>
        <fullName evidence="4">Protein FAM184A/B N-terminal domain-containing protein</fullName>
    </recommendedName>
</protein>
<feature type="domain" description="Protein FAM184A/B N-terminal" evidence="4">
    <location>
        <begin position="48"/>
        <end position="257"/>
    </location>
</feature>
<dbReference type="OrthoDB" id="75801at2759"/>
<keyword evidence="6" id="KW-1185">Reference proteome</keyword>
<feature type="compositionally biased region" description="Basic and acidic residues" evidence="3">
    <location>
        <begin position="915"/>
        <end position="925"/>
    </location>
</feature>
<organism evidence="5 6">
    <name type="scientific">Holothuria leucospilota</name>
    <name type="common">Black long sea cucumber</name>
    <name type="synonym">Mertensiothuria leucospilota</name>
    <dbReference type="NCBI Taxonomy" id="206669"/>
    <lineage>
        <taxon>Eukaryota</taxon>
        <taxon>Metazoa</taxon>
        <taxon>Echinodermata</taxon>
        <taxon>Eleutherozoa</taxon>
        <taxon>Echinozoa</taxon>
        <taxon>Holothuroidea</taxon>
        <taxon>Aspidochirotacea</taxon>
        <taxon>Aspidochirotida</taxon>
        <taxon>Holothuriidae</taxon>
        <taxon>Holothuria</taxon>
    </lineage>
</organism>
<dbReference type="PANTHER" id="PTHR18870:SF9">
    <property type="entry name" value="PROTEIN TAG-278-RELATED"/>
    <property type="match status" value="1"/>
</dbReference>
<evidence type="ECO:0000256" key="2">
    <source>
        <dbReference type="SAM" id="Coils"/>
    </source>
</evidence>
<accession>A0A9Q0YN00</accession>
<feature type="compositionally biased region" description="Low complexity" evidence="3">
    <location>
        <begin position="417"/>
        <end position="431"/>
    </location>
</feature>
<feature type="region of interest" description="Disordered" evidence="3">
    <location>
        <begin position="411"/>
        <end position="436"/>
    </location>
</feature>
<dbReference type="Pfam" id="PF15665">
    <property type="entry name" value="FAM184"/>
    <property type="match status" value="1"/>
</dbReference>
<feature type="region of interest" description="Disordered" evidence="3">
    <location>
        <begin position="322"/>
        <end position="345"/>
    </location>
</feature>